<dbReference type="EMBL" id="JBHTKB010000001">
    <property type="protein sequence ID" value="MFD0912766.1"/>
    <property type="molecule type" value="Genomic_DNA"/>
</dbReference>
<name>A0ABW3F2W6_9PROT</name>
<keyword evidence="1" id="KW-0732">Signal</keyword>
<evidence type="ECO:0000313" key="3">
    <source>
        <dbReference type="Proteomes" id="UP001597128"/>
    </source>
</evidence>
<evidence type="ECO:0000256" key="1">
    <source>
        <dbReference type="SAM" id="SignalP"/>
    </source>
</evidence>
<keyword evidence="3" id="KW-1185">Reference proteome</keyword>
<sequence length="182" mass="19367">MNILKTVLLVNLALLSNLSHALVMPAAGSPLIVDQRETLYVNDGDIFDLSSLSITSSGGIDIFGNSQNASFSIIANSSINIAGYLNLFVADTTLKANEIDFSGILNLIGGGRINFIPDQRMDFSGSIKFDGVSHPLPPREGPLTGPQLPPKLILSPVPEAESYMLLLAGLCVIGLAKRHRLP</sequence>
<accession>A0ABW3F2W6</accession>
<organism evidence="2 3">
    <name type="scientific">Methylophilus luteus</name>
    <dbReference type="NCBI Taxonomy" id="640108"/>
    <lineage>
        <taxon>Bacteria</taxon>
        <taxon>Pseudomonadati</taxon>
        <taxon>Pseudomonadota</taxon>
        <taxon>Betaproteobacteria</taxon>
        <taxon>Nitrosomonadales</taxon>
        <taxon>Methylophilaceae</taxon>
        <taxon>Methylophilus</taxon>
    </lineage>
</organism>
<evidence type="ECO:0000313" key="2">
    <source>
        <dbReference type="EMBL" id="MFD0912766.1"/>
    </source>
</evidence>
<feature type="chain" id="PRO_5045221643" evidence="1">
    <location>
        <begin position="22"/>
        <end position="182"/>
    </location>
</feature>
<dbReference type="RefSeq" id="WP_379055917.1">
    <property type="nucleotide sequence ID" value="NZ_JBHTKB010000001.1"/>
</dbReference>
<proteinExistence type="predicted"/>
<dbReference type="Proteomes" id="UP001597128">
    <property type="component" value="Unassembled WGS sequence"/>
</dbReference>
<reference evidence="3" key="1">
    <citation type="journal article" date="2019" name="Int. J. Syst. Evol. Microbiol.">
        <title>The Global Catalogue of Microorganisms (GCM) 10K type strain sequencing project: providing services to taxonomists for standard genome sequencing and annotation.</title>
        <authorList>
            <consortium name="The Broad Institute Genomics Platform"/>
            <consortium name="The Broad Institute Genome Sequencing Center for Infectious Disease"/>
            <person name="Wu L."/>
            <person name="Ma J."/>
        </authorList>
    </citation>
    <scope>NUCLEOTIDE SEQUENCE [LARGE SCALE GENOMIC DNA]</scope>
    <source>
        <strain evidence="3">CCUG 58412</strain>
    </source>
</reference>
<gene>
    <name evidence="2" type="ORF">ACFQ1Z_04335</name>
</gene>
<feature type="signal peptide" evidence="1">
    <location>
        <begin position="1"/>
        <end position="21"/>
    </location>
</feature>
<protein>
    <submittedName>
        <fullName evidence="2">PEP-CTERM sorting domain-containing protein</fullName>
    </submittedName>
</protein>
<comment type="caution">
    <text evidence="2">The sequence shown here is derived from an EMBL/GenBank/DDBJ whole genome shotgun (WGS) entry which is preliminary data.</text>
</comment>